<evidence type="ECO:0000259" key="6">
    <source>
        <dbReference type="Pfam" id="PF04893"/>
    </source>
</evidence>
<dbReference type="GO" id="GO:0016020">
    <property type="term" value="C:membrane"/>
    <property type="evidence" value="ECO:0007669"/>
    <property type="project" value="UniProtKB-SubCell"/>
</dbReference>
<feature type="transmembrane region" description="Helical" evidence="5">
    <location>
        <begin position="135"/>
        <end position="155"/>
    </location>
</feature>
<dbReference type="EMBL" id="CACVAS010000128">
    <property type="protein sequence ID" value="CAA6825271.1"/>
    <property type="molecule type" value="Genomic_DNA"/>
</dbReference>
<evidence type="ECO:0000256" key="4">
    <source>
        <dbReference type="ARBA" id="ARBA00023136"/>
    </source>
</evidence>
<evidence type="ECO:0000256" key="1">
    <source>
        <dbReference type="ARBA" id="ARBA00004141"/>
    </source>
</evidence>
<keyword evidence="2 5" id="KW-0812">Transmembrane</keyword>
<feature type="transmembrane region" description="Helical" evidence="5">
    <location>
        <begin position="112"/>
        <end position="129"/>
    </location>
</feature>
<protein>
    <recommendedName>
        <fullName evidence="6">Yip1 domain-containing protein</fullName>
    </recommendedName>
</protein>
<feature type="domain" description="Yip1" evidence="6">
    <location>
        <begin position="14"/>
        <end position="183"/>
    </location>
</feature>
<keyword evidence="3 5" id="KW-1133">Transmembrane helix</keyword>
<sequence>MNIQELLDLASRGVISPKSLWNDKLDDNRAWSDSLKSPILTFVGVVAVLSAVMIVLFGYQIPFIGVVRPTMGEIVLQAVGSVILYVIPISIMSWVAVYLSKRVGGIENQNRAIWMLFLVSIPSLLGQAFATVPMIGLLLSLGLGIYSMVLFYKAIPIFMEVPLEKRLSYFILMILASIVVSLVLHFTLGQFLQPSVPDMGHLEMQH</sequence>
<evidence type="ECO:0000256" key="2">
    <source>
        <dbReference type="ARBA" id="ARBA00022692"/>
    </source>
</evidence>
<dbReference type="Pfam" id="PF04893">
    <property type="entry name" value="Yip1"/>
    <property type="match status" value="1"/>
</dbReference>
<keyword evidence="4 5" id="KW-0472">Membrane</keyword>
<accession>A0A6S6TRA9</accession>
<dbReference type="InterPro" id="IPR006977">
    <property type="entry name" value="Yip1_dom"/>
</dbReference>
<organism evidence="7">
    <name type="scientific">uncultured Sulfurovum sp</name>
    <dbReference type="NCBI Taxonomy" id="269237"/>
    <lineage>
        <taxon>Bacteria</taxon>
        <taxon>Pseudomonadati</taxon>
        <taxon>Campylobacterota</taxon>
        <taxon>Epsilonproteobacteria</taxon>
        <taxon>Campylobacterales</taxon>
        <taxon>Sulfurovaceae</taxon>
        <taxon>Sulfurovum</taxon>
        <taxon>environmental samples</taxon>
    </lineage>
</organism>
<evidence type="ECO:0000256" key="3">
    <source>
        <dbReference type="ARBA" id="ARBA00022989"/>
    </source>
</evidence>
<reference evidence="7" key="1">
    <citation type="submission" date="2020-01" db="EMBL/GenBank/DDBJ databases">
        <authorList>
            <person name="Meier V. D."/>
            <person name="Meier V D."/>
        </authorList>
    </citation>
    <scope>NUCLEOTIDE SEQUENCE</scope>
    <source>
        <strain evidence="7">HLG_WM_MAG_01</strain>
    </source>
</reference>
<feature type="transmembrane region" description="Helical" evidence="5">
    <location>
        <begin position="167"/>
        <end position="188"/>
    </location>
</feature>
<gene>
    <name evidence="7" type="ORF">HELGO_WM7077</name>
</gene>
<feature type="transmembrane region" description="Helical" evidence="5">
    <location>
        <begin position="74"/>
        <end position="100"/>
    </location>
</feature>
<evidence type="ECO:0000256" key="5">
    <source>
        <dbReference type="SAM" id="Phobius"/>
    </source>
</evidence>
<evidence type="ECO:0000313" key="7">
    <source>
        <dbReference type="EMBL" id="CAA6825271.1"/>
    </source>
</evidence>
<name>A0A6S6TRA9_9BACT</name>
<dbReference type="AlphaFoldDB" id="A0A6S6TRA9"/>
<feature type="transmembrane region" description="Helical" evidence="5">
    <location>
        <begin position="39"/>
        <end position="62"/>
    </location>
</feature>
<comment type="subcellular location">
    <subcellularLocation>
        <location evidence="1">Membrane</location>
        <topology evidence="1">Multi-pass membrane protein</topology>
    </subcellularLocation>
</comment>
<proteinExistence type="predicted"/>